<keyword evidence="4" id="KW-1015">Disulfide bond</keyword>
<feature type="region of interest" description="Disordered" evidence="5">
    <location>
        <begin position="30"/>
        <end position="52"/>
    </location>
</feature>
<name>A0A9X3M881_9CORY</name>
<dbReference type="RefSeq" id="WP_034981578.1">
    <property type="nucleotide sequence ID" value="NZ_JAKMUV010000011.1"/>
</dbReference>
<dbReference type="Pfam" id="PF01083">
    <property type="entry name" value="Cutinase"/>
    <property type="match status" value="1"/>
</dbReference>
<dbReference type="InterPro" id="IPR029058">
    <property type="entry name" value="AB_hydrolase_fold"/>
</dbReference>
<evidence type="ECO:0000256" key="4">
    <source>
        <dbReference type="ARBA" id="ARBA00023157"/>
    </source>
</evidence>
<dbReference type="GeneID" id="301813598"/>
<sequence>MKKVLTILAVLVLLALIVVGVGNWLLTNDQPGGPGPGKPAAPPSPEAQNPPGCADVEVLAAPGTWESKADDDPLAPRANPRSLLLNVTRPLTEEFPKEKVKVWTLPYTAQFRNINARGEMTYDDSRNQGFKRLENELREMHKACPATSFVLTGFSQGAVITGDMAGEIGNNRGPVPADRILGVALIADGRQELDKGTLVGAKGIRGTGAEIALNPVSGLIQTIVPGATMRGPRPDGFGELNDRVNNFCAPADLICDAPGDLGNALVRAKDLVAANAVHSQYATNGAVVDGKTVPEYIVGWARDLINERTGK</sequence>
<evidence type="ECO:0000313" key="6">
    <source>
        <dbReference type="EMBL" id="MCZ9305566.1"/>
    </source>
</evidence>
<feature type="compositionally biased region" description="Pro residues" evidence="5">
    <location>
        <begin position="33"/>
        <end position="45"/>
    </location>
</feature>
<protein>
    <submittedName>
        <fullName evidence="6">Cutinase family protein</fullName>
    </submittedName>
</protein>
<proteinExistence type="inferred from homology"/>
<dbReference type="InterPro" id="IPR000675">
    <property type="entry name" value="Cutinase/axe"/>
</dbReference>
<dbReference type="AlphaFoldDB" id="A0A9X3M881"/>
<comment type="caution">
    <text evidence="6">The sequence shown here is derived from an EMBL/GenBank/DDBJ whole genome shotgun (WGS) entry which is preliminary data.</text>
</comment>
<evidence type="ECO:0000256" key="2">
    <source>
        <dbReference type="ARBA" id="ARBA00022487"/>
    </source>
</evidence>
<dbReference type="EMBL" id="JAKMUV010000011">
    <property type="protein sequence ID" value="MCZ9305566.1"/>
    <property type="molecule type" value="Genomic_DNA"/>
</dbReference>
<gene>
    <name evidence="6" type="ORF">L8U58_08530</name>
</gene>
<dbReference type="Proteomes" id="UP001146505">
    <property type="component" value="Unassembled WGS sequence"/>
</dbReference>
<dbReference type="GO" id="GO:0052689">
    <property type="term" value="F:carboxylic ester hydrolase activity"/>
    <property type="evidence" value="ECO:0007669"/>
    <property type="project" value="UniProtKB-KW"/>
</dbReference>
<dbReference type="SMART" id="SM01110">
    <property type="entry name" value="Cutinase"/>
    <property type="match status" value="1"/>
</dbReference>
<organism evidence="6 7">
    <name type="scientific">Corynebacterium macclintockiae</name>
    <dbReference type="NCBI Taxonomy" id="2913501"/>
    <lineage>
        <taxon>Bacteria</taxon>
        <taxon>Bacillati</taxon>
        <taxon>Actinomycetota</taxon>
        <taxon>Actinomycetes</taxon>
        <taxon>Mycobacteriales</taxon>
        <taxon>Corynebacteriaceae</taxon>
        <taxon>Corynebacterium</taxon>
    </lineage>
</organism>
<dbReference type="PANTHER" id="PTHR33630:SF9">
    <property type="entry name" value="CUTINASE 4"/>
    <property type="match status" value="1"/>
</dbReference>
<dbReference type="SUPFAM" id="SSF53474">
    <property type="entry name" value="alpha/beta-Hydrolases"/>
    <property type="match status" value="1"/>
</dbReference>
<evidence type="ECO:0000256" key="5">
    <source>
        <dbReference type="SAM" id="MobiDB-lite"/>
    </source>
</evidence>
<keyword evidence="3" id="KW-0378">Hydrolase</keyword>
<reference evidence="6" key="1">
    <citation type="submission" date="2022-02" db="EMBL/GenBank/DDBJ databases">
        <title>Corynebacterium sp. from urogenital microbiome.</title>
        <authorList>
            <person name="Cappelli E.A."/>
            <person name="Ribeiro T.G."/>
            <person name="Peixe L."/>
        </authorList>
    </citation>
    <scope>NUCLEOTIDE SEQUENCE</scope>
    <source>
        <strain evidence="6">C9Ua_112</strain>
    </source>
</reference>
<evidence type="ECO:0000313" key="7">
    <source>
        <dbReference type="Proteomes" id="UP001146505"/>
    </source>
</evidence>
<dbReference type="Gene3D" id="3.40.50.1820">
    <property type="entry name" value="alpha/beta hydrolase"/>
    <property type="match status" value="1"/>
</dbReference>
<comment type="similarity">
    <text evidence="1">Belongs to the cutinase family.</text>
</comment>
<keyword evidence="7" id="KW-1185">Reference proteome</keyword>
<evidence type="ECO:0000256" key="3">
    <source>
        <dbReference type="ARBA" id="ARBA00022801"/>
    </source>
</evidence>
<dbReference type="PANTHER" id="PTHR33630">
    <property type="entry name" value="CUTINASE RV1984C-RELATED-RELATED"/>
    <property type="match status" value="1"/>
</dbReference>
<accession>A0A9X3M881</accession>
<keyword evidence="2" id="KW-0719">Serine esterase</keyword>
<evidence type="ECO:0000256" key="1">
    <source>
        <dbReference type="ARBA" id="ARBA00007534"/>
    </source>
</evidence>